<dbReference type="PANTHER" id="PTHR21621:SF2">
    <property type="entry name" value="COENZYME GAMMA-F420-2:ALPHA-L-GLUTAMATE LIGASE"/>
    <property type="match status" value="1"/>
</dbReference>
<dbReference type="GO" id="GO:0046872">
    <property type="term" value="F:metal ion binding"/>
    <property type="evidence" value="ECO:0007669"/>
    <property type="project" value="UniProtKB-KW"/>
</dbReference>
<dbReference type="PROSITE" id="PS50975">
    <property type="entry name" value="ATP_GRASP"/>
    <property type="match status" value="1"/>
</dbReference>
<accession>A0A1F7GHM1</accession>
<comment type="caution">
    <text evidence="12">The sequence shown here is derived from an EMBL/GenBank/DDBJ whole genome shotgun (WGS) entry which is preliminary data.</text>
</comment>
<dbReference type="Gene3D" id="3.40.50.20">
    <property type="match status" value="1"/>
</dbReference>
<dbReference type="Gene3D" id="3.30.470.20">
    <property type="entry name" value="ATP-grasp fold, B domain"/>
    <property type="match status" value="1"/>
</dbReference>
<comment type="cofactor">
    <cofactor evidence="1">
        <name>Mg(2+)</name>
        <dbReference type="ChEBI" id="CHEBI:18420"/>
    </cofactor>
</comment>
<dbReference type="Gene3D" id="3.30.1490.20">
    <property type="entry name" value="ATP-grasp fold, A domain"/>
    <property type="match status" value="1"/>
</dbReference>
<dbReference type="FunFam" id="3.30.1490.20:FF:000025">
    <property type="entry name" value="Alpha-aminoadipate--LysW ligase LysX protein"/>
    <property type="match status" value="1"/>
</dbReference>
<evidence type="ECO:0000256" key="10">
    <source>
        <dbReference type="PROSITE-ProRule" id="PRU00409"/>
    </source>
</evidence>
<evidence type="ECO:0000256" key="4">
    <source>
        <dbReference type="ARBA" id="ARBA00022605"/>
    </source>
</evidence>
<dbReference type="EMBL" id="MFZI01000070">
    <property type="protein sequence ID" value="OGK18450.1"/>
    <property type="molecule type" value="Genomic_DNA"/>
</dbReference>
<dbReference type="GO" id="GO:0043774">
    <property type="term" value="F:coenzyme F420-2 alpha-glutamyl ligase activity"/>
    <property type="evidence" value="ECO:0007669"/>
    <property type="project" value="TreeGrafter"/>
</dbReference>
<dbReference type="SUPFAM" id="SSF56059">
    <property type="entry name" value="Glutathione synthetase ATP-binding domain-like"/>
    <property type="match status" value="1"/>
</dbReference>
<organism evidence="12 13">
    <name type="scientific">Candidatus Roizmanbacteria bacterium RIFCSPHIGHO2_01_FULL_39_8</name>
    <dbReference type="NCBI Taxonomy" id="1802033"/>
    <lineage>
        <taxon>Bacteria</taxon>
        <taxon>Candidatus Roizmaniibacteriota</taxon>
    </lineage>
</organism>
<dbReference type="PANTHER" id="PTHR21621">
    <property type="entry name" value="RIBOSOMAL PROTEIN S6 MODIFICATION PROTEIN"/>
    <property type="match status" value="1"/>
</dbReference>
<dbReference type="InterPro" id="IPR054562">
    <property type="entry name" value="LysX/ArgX_preATP_grasp"/>
</dbReference>
<dbReference type="InterPro" id="IPR011870">
    <property type="entry name" value="LysX_arch"/>
</dbReference>
<evidence type="ECO:0000313" key="12">
    <source>
        <dbReference type="EMBL" id="OGK18450.1"/>
    </source>
</evidence>
<dbReference type="SUPFAM" id="SSF52440">
    <property type="entry name" value="PreATP-grasp domain"/>
    <property type="match status" value="1"/>
</dbReference>
<evidence type="ECO:0000256" key="2">
    <source>
        <dbReference type="ARBA" id="ARBA00006239"/>
    </source>
</evidence>
<dbReference type="Pfam" id="PF08443">
    <property type="entry name" value="RimK"/>
    <property type="match status" value="1"/>
</dbReference>
<dbReference type="AlphaFoldDB" id="A0A1F7GHM1"/>
<dbReference type="NCBIfam" id="TIGR02144">
    <property type="entry name" value="LysX_arch"/>
    <property type="match status" value="1"/>
</dbReference>
<evidence type="ECO:0000313" key="13">
    <source>
        <dbReference type="Proteomes" id="UP000177026"/>
    </source>
</evidence>
<proteinExistence type="inferred from homology"/>
<evidence type="ECO:0000256" key="5">
    <source>
        <dbReference type="ARBA" id="ARBA00022723"/>
    </source>
</evidence>
<sequence>MKSIALLHSTIRGDEKLILEAARRKDVDMKIIDVRTEVLDPYRYEADFDLVLERCISTVKGTHATRFYEAIGIPVINSGTVAAICEDKFLTSLTLLKHKVPTVEFVMVFSLEQALKAIRDMGGFPVIFKPSLGSWGRLLSKVNDIDALETVIEHKDVLGSPQQKAFYIQRYVEKPGRDIRSFVVDGKAICAIYRDSPHWITNTARGGKASNCPITKDLSKISRQASDAVGGGILAMDIFETEEGLKINEINHTMEFKNSEAPTGVSISGAIVDYCIQTLKKL</sequence>
<evidence type="ECO:0000256" key="1">
    <source>
        <dbReference type="ARBA" id="ARBA00001946"/>
    </source>
</evidence>
<evidence type="ECO:0000256" key="3">
    <source>
        <dbReference type="ARBA" id="ARBA00022598"/>
    </source>
</evidence>
<dbReference type="Proteomes" id="UP000177026">
    <property type="component" value="Unassembled WGS sequence"/>
</dbReference>
<dbReference type="GO" id="GO:0005737">
    <property type="term" value="C:cytoplasm"/>
    <property type="evidence" value="ECO:0007669"/>
    <property type="project" value="TreeGrafter"/>
</dbReference>
<keyword evidence="6 10" id="KW-0547">Nucleotide-binding</keyword>
<dbReference type="GO" id="GO:0009085">
    <property type="term" value="P:lysine biosynthetic process"/>
    <property type="evidence" value="ECO:0007669"/>
    <property type="project" value="InterPro"/>
</dbReference>
<dbReference type="InterPro" id="IPR004666">
    <property type="entry name" value="Rp_bS6_RimK/Lys_biosynth_LsyX"/>
</dbReference>
<evidence type="ECO:0000256" key="7">
    <source>
        <dbReference type="ARBA" id="ARBA00022840"/>
    </source>
</evidence>
<name>A0A1F7GHM1_9BACT</name>
<evidence type="ECO:0000256" key="6">
    <source>
        <dbReference type="ARBA" id="ARBA00022741"/>
    </source>
</evidence>
<keyword evidence="7 10" id="KW-0067">ATP-binding</keyword>
<evidence type="ECO:0000259" key="11">
    <source>
        <dbReference type="PROSITE" id="PS50975"/>
    </source>
</evidence>
<keyword evidence="5" id="KW-0479">Metal-binding</keyword>
<protein>
    <submittedName>
        <fullName evidence="12">Lysine biosynthesis enzyme LysX</fullName>
    </submittedName>
</protein>
<gene>
    <name evidence="12" type="ORF">A2866_00585</name>
</gene>
<dbReference type="InterPro" id="IPR011761">
    <property type="entry name" value="ATP-grasp"/>
</dbReference>
<keyword evidence="8" id="KW-0460">Magnesium</keyword>
<evidence type="ECO:0000256" key="9">
    <source>
        <dbReference type="ARBA" id="ARBA00029440"/>
    </source>
</evidence>
<reference evidence="12 13" key="1">
    <citation type="journal article" date="2016" name="Nat. Commun.">
        <title>Thousands of microbial genomes shed light on interconnected biogeochemical processes in an aquifer system.</title>
        <authorList>
            <person name="Anantharaman K."/>
            <person name="Brown C.T."/>
            <person name="Hug L.A."/>
            <person name="Sharon I."/>
            <person name="Castelle C.J."/>
            <person name="Probst A.J."/>
            <person name="Thomas B.C."/>
            <person name="Singh A."/>
            <person name="Wilkins M.J."/>
            <person name="Karaoz U."/>
            <person name="Brodie E.L."/>
            <person name="Williams K.H."/>
            <person name="Hubbard S.S."/>
            <person name="Banfield J.F."/>
        </authorList>
    </citation>
    <scope>NUCLEOTIDE SEQUENCE [LARGE SCALE GENOMIC DNA]</scope>
</reference>
<dbReference type="GO" id="GO:0005524">
    <property type="term" value="F:ATP binding"/>
    <property type="evidence" value="ECO:0007669"/>
    <property type="project" value="UniProtKB-UniRule"/>
</dbReference>
<evidence type="ECO:0000256" key="8">
    <source>
        <dbReference type="ARBA" id="ARBA00022842"/>
    </source>
</evidence>
<dbReference type="InterPro" id="IPR013651">
    <property type="entry name" value="ATP-grasp_RimK-type"/>
</dbReference>
<keyword evidence="4" id="KW-0028">Amino-acid biosynthesis</keyword>
<comment type="pathway">
    <text evidence="9">Amino-acid biosynthesis.</text>
</comment>
<dbReference type="FunFam" id="3.30.470.20:FF:000058">
    <property type="entry name" value="Alpha-aminoadipate--LysW ligase LysX protein"/>
    <property type="match status" value="1"/>
</dbReference>
<dbReference type="Pfam" id="PF22626">
    <property type="entry name" value="LysX_preATP_grasp"/>
    <property type="match status" value="1"/>
</dbReference>
<feature type="domain" description="ATP-grasp" evidence="11">
    <location>
        <begin position="92"/>
        <end position="276"/>
    </location>
</feature>
<comment type="similarity">
    <text evidence="2">Belongs to the RimK family. LysX subfamily.</text>
</comment>
<dbReference type="InterPro" id="IPR013815">
    <property type="entry name" value="ATP_grasp_subdomain_1"/>
</dbReference>
<dbReference type="NCBIfam" id="TIGR00768">
    <property type="entry name" value="rimK_fam"/>
    <property type="match status" value="1"/>
</dbReference>
<dbReference type="InterPro" id="IPR016185">
    <property type="entry name" value="PreATP-grasp_dom_sf"/>
</dbReference>
<keyword evidence="3" id="KW-0436">Ligase</keyword>